<dbReference type="SMART" id="SM00280">
    <property type="entry name" value="KAZAL"/>
    <property type="match status" value="3"/>
</dbReference>
<proteinExistence type="predicted"/>
<dbReference type="OrthoDB" id="343609at2759"/>
<dbReference type="GeneID" id="36395457"/>
<feature type="domain" description="Kazal-like" evidence="5">
    <location>
        <begin position="132"/>
        <end position="183"/>
    </location>
</feature>
<evidence type="ECO:0000256" key="1">
    <source>
        <dbReference type="ARBA" id="ARBA00022690"/>
    </source>
</evidence>
<feature type="signal peptide" evidence="4">
    <location>
        <begin position="1"/>
        <end position="19"/>
    </location>
</feature>
<evidence type="ECO:0000313" key="6">
    <source>
        <dbReference type="EMBL" id="CEG36082.1"/>
    </source>
</evidence>
<name>A0A0P1A6Z1_PLAHL</name>
<keyword evidence="2" id="KW-0722">Serine protease inhibitor</keyword>
<dbReference type="InterPro" id="IPR036058">
    <property type="entry name" value="Kazal_dom_sf"/>
</dbReference>
<keyword evidence="7" id="KW-1185">Reference proteome</keyword>
<dbReference type="InterPro" id="IPR002350">
    <property type="entry name" value="Kazal_dom"/>
</dbReference>
<dbReference type="STRING" id="4781.A0A0P1A6Z1"/>
<dbReference type="PANTHER" id="PTHR10913:SF45">
    <property type="entry name" value="FOLLISTATIN, ISOFORM A-RELATED"/>
    <property type="match status" value="1"/>
</dbReference>
<dbReference type="Pfam" id="PF07648">
    <property type="entry name" value="Kazal_2"/>
    <property type="match status" value="2"/>
</dbReference>
<dbReference type="GO" id="GO:0005576">
    <property type="term" value="C:extracellular region"/>
    <property type="evidence" value="ECO:0007669"/>
    <property type="project" value="TreeGrafter"/>
</dbReference>
<feature type="chain" id="PRO_5006058423" evidence="4">
    <location>
        <begin position="20"/>
        <end position="212"/>
    </location>
</feature>
<evidence type="ECO:0000259" key="5">
    <source>
        <dbReference type="PROSITE" id="PS51465"/>
    </source>
</evidence>
<feature type="domain" description="Kazal-like" evidence="5">
    <location>
        <begin position="19"/>
        <end position="71"/>
    </location>
</feature>
<keyword evidence="4" id="KW-0732">Signal</keyword>
<feature type="domain" description="Kazal-like" evidence="5">
    <location>
        <begin position="78"/>
        <end position="130"/>
    </location>
</feature>
<evidence type="ECO:0000256" key="3">
    <source>
        <dbReference type="ARBA" id="ARBA00023157"/>
    </source>
</evidence>
<dbReference type="InterPro" id="IPR050653">
    <property type="entry name" value="Prot_Inhib_GrowthFact_Antg"/>
</dbReference>
<dbReference type="RefSeq" id="XP_024572451.1">
    <property type="nucleotide sequence ID" value="XM_024715868.1"/>
</dbReference>
<reference evidence="7" key="1">
    <citation type="submission" date="2014-09" db="EMBL/GenBank/DDBJ databases">
        <authorList>
            <person name="Sharma Rahul"/>
            <person name="Thines Marco"/>
        </authorList>
    </citation>
    <scope>NUCLEOTIDE SEQUENCE [LARGE SCALE GENOMIC DNA]</scope>
</reference>
<keyword evidence="3" id="KW-1015">Disulfide bond</keyword>
<evidence type="ECO:0000256" key="4">
    <source>
        <dbReference type="SAM" id="SignalP"/>
    </source>
</evidence>
<dbReference type="EMBL" id="CCYD01000109">
    <property type="protein sequence ID" value="CEG36082.1"/>
    <property type="molecule type" value="Genomic_DNA"/>
</dbReference>
<dbReference type="Pfam" id="PF00050">
    <property type="entry name" value="Kazal_1"/>
    <property type="match status" value="1"/>
</dbReference>
<dbReference type="Gene3D" id="3.30.60.30">
    <property type="match status" value="3"/>
</dbReference>
<dbReference type="PROSITE" id="PS51465">
    <property type="entry name" value="KAZAL_2"/>
    <property type="match status" value="3"/>
</dbReference>
<evidence type="ECO:0000256" key="2">
    <source>
        <dbReference type="ARBA" id="ARBA00022900"/>
    </source>
</evidence>
<dbReference type="CDD" id="cd00104">
    <property type="entry name" value="KAZAL_FS"/>
    <property type="match status" value="3"/>
</dbReference>
<dbReference type="PANTHER" id="PTHR10913">
    <property type="entry name" value="FOLLISTATIN-RELATED"/>
    <property type="match status" value="1"/>
</dbReference>
<keyword evidence="1" id="KW-0646">Protease inhibitor</keyword>
<dbReference type="AlphaFoldDB" id="A0A0P1A6Z1"/>
<dbReference type="Proteomes" id="UP000054928">
    <property type="component" value="Unassembled WGS sequence"/>
</dbReference>
<organism evidence="6 7">
    <name type="scientific">Plasmopara halstedii</name>
    <name type="common">Downy mildew of sunflower</name>
    <dbReference type="NCBI Taxonomy" id="4781"/>
    <lineage>
        <taxon>Eukaryota</taxon>
        <taxon>Sar</taxon>
        <taxon>Stramenopiles</taxon>
        <taxon>Oomycota</taxon>
        <taxon>Peronosporomycetes</taxon>
        <taxon>Peronosporales</taxon>
        <taxon>Peronosporaceae</taxon>
        <taxon>Plasmopara</taxon>
    </lineage>
</organism>
<dbReference type="SUPFAM" id="SSF100895">
    <property type="entry name" value="Kazal-type serine protease inhibitors"/>
    <property type="match status" value="3"/>
</dbReference>
<accession>A0A0P1A6Z1</accession>
<protein>
    <submittedName>
        <fullName evidence="6">Protease inhibitor protein</fullName>
    </submittedName>
</protein>
<dbReference type="OMA" id="TWGNMCE"/>
<sequence>MKLALCLLVGAITSTIANAGYASNCLLKCSDKNEPVCGSNGVTYTNECLLNLANCESSEPITKVHEGGCINATTPLSPYEPPSCPDMCPAIYDPVCASNGLTYPSGCALGIASCQSGGAITYVSDGPCSDTESSPSSCSDKCIEVYRPVCGTDNVTYGNSCFLEFASCKNASISLAYEGACNANGNKDCETSDTSTASDHLFKFVLSRYCQL</sequence>
<evidence type="ECO:0000313" key="7">
    <source>
        <dbReference type="Proteomes" id="UP000054928"/>
    </source>
</evidence>